<evidence type="ECO:0000256" key="4">
    <source>
        <dbReference type="PROSITE-ProRule" id="PRU00182"/>
    </source>
</evidence>
<dbReference type="Gene3D" id="3.30.2350.10">
    <property type="entry name" value="Pseudouridine synthase"/>
    <property type="match status" value="1"/>
</dbReference>
<evidence type="ECO:0000313" key="8">
    <source>
        <dbReference type="Proteomes" id="UP001212803"/>
    </source>
</evidence>
<dbReference type="PANTHER" id="PTHR21600:SF44">
    <property type="entry name" value="RIBOSOMAL LARGE SUBUNIT PSEUDOURIDINE SYNTHASE D"/>
    <property type="match status" value="1"/>
</dbReference>
<keyword evidence="4" id="KW-0694">RNA-binding</keyword>
<dbReference type="RefSeq" id="WP_270056599.1">
    <property type="nucleotide sequence ID" value="NZ_CP115149.1"/>
</dbReference>
<dbReference type="SUPFAM" id="SSF55120">
    <property type="entry name" value="Pseudouridine synthase"/>
    <property type="match status" value="1"/>
</dbReference>
<organism evidence="7 8">
    <name type="scientific">Tepidiforma flava</name>
    <dbReference type="NCBI Taxonomy" id="3004094"/>
    <lineage>
        <taxon>Bacteria</taxon>
        <taxon>Bacillati</taxon>
        <taxon>Chloroflexota</taxon>
        <taxon>Tepidiformia</taxon>
        <taxon>Tepidiformales</taxon>
        <taxon>Tepidiformaceae</taxon>
        <taxon>Tepidiforma</taxon>
    </lineage>
</organism>
<comment type="similarity">
    <text evidence="2 5">Belongs to the pseudouridine synthase RluA family.</text>
</comment>
<dbReference type="SUPFAM" id="SSF55174">
    <property type="entry name" value="Alpha-L RNA-binding motif"/>
    <property type="match status" value="1"/>
</dbReference>
<dbReference type="InterPro" id="IPR002942">
    <property type="entry name" value="S4_RNA-bd"/>
</dbReference>
<dbReference type="InterPro" id="IPR006145">
    <property type="entry name" value="PsdUridine_synth_RsuA/RluA"/>
</dbReference>
<dbReference type="Gene3D" id="3.10.290.10">
    <property type="entry name" value="RNA-binding S4 domain"/>
    <property type="match status" value="1"/>
</dbReference>
<comment type="function">
    <text evidence="5">Responsible for synthesis of pseudouridine from uracil.</text>
</comment>
<dbReference type="PROSITE" id="PS01129">
    <property type="entry name" value="PSI_RLU"/>
    <property type="match status" value="1"/>
</dbReference>
<dbReference type="PROSITE" id="PS50889">
    <property type="entry name" value="S4"/>
    <property type="match status" value="1"/>
</dbReference>
<dbReference type="InterPro" id="IPR020103">
    <property type="entry name" value="PsdUridine_synth_cat_dom_sf"/>
</dbReference>
<dbReference type="EC" id="5.4.99.-" evidence="5"/>
<dbReference type="CDD" id="cd02869">
    <property type="entry name" value="PseudoU_synth_RluA_like"/>
    <property type="match status" value="1"/>
</dbReference>
<dbReference type="Proteomes" id="UP001212803">
    <property type="component" value="Chromosome"/>
</dbReference>
<evidence type="ECO:0000256" key="5">
    <source>
        <dbReference type="RuleBase" id="RU362028"/>
    </source>
</evidence>
<sequence>MDHGVPAAGEGRTVELVAAERCRLDAFVSSALEGLSRARAQRLIERGLVRVNGAEARKSAAVAPGDRVVVVLEPTAHAPGDPGVDLPVVYEDDLVAAVAKPAGLAVHGAPGDAGPSVAGWWLAKLGGAAGAFDAERPGIVHRLDKETSGVLLLAKTPAAQAALSRAFEERLAKKVYLAVVDGVPAQPRAVIEAPIDRDPRDRTRMAVTSRGRPARTEYRVVASGNGRAVLEVYPETGRTHQIRVHLAAAGTPVAQDAVYGRAEPGGRQLLHALQIAVPHPAGGVLRAGAPAPADLLAAIRAIAGETVASRYAAVPPATLERGEDS</sequence>
<dbReference type="InterPro" id="IPR050188">
    <property type="entry name" value="RluA_PseudoU_synthase"/>
</dbReference>
<name>A0ABY7M6D9_9CHLR</name>
<evidence type="ECO:0000259" key="6">
    <source>
        <dbReference type="SMART" id="SM00363"/>
    </source>
</evidence>
<evidence type="ECO:0000256" key="2">
    <source>
        <dbReference type="ARBA" id="ARBA00010876"/>
    </source>
</evidence>
<dbReference type="Pfam" id="PF01479">
    <property type="entry name" value="S4"/>
    <property type="match status" value="1"/>
</dbReference>
<accession>A0ABY7M6D9</accession>
<keyword evidence="8" id="KW-1185">Reference proteome</keyword>
<proteinExistence type="inferred from homology"/>
<dbReference type="SMART" id="SM00363">
    <property type="entry name" value="S4"/>
    <property type="match status" value="1"/>
</dbReference>
<dbReference type="InterPro" id="IPR036986">
    <property type="entry name" value="S4_RNA-bd_sf"/>
</dbReference>
<dbReference type="NCBIfam" id="TIGR00005">
    <property type="entry name" value="rluA_subfam"/>
    <property type="match status" value="1"/>
</dbReference>
<evidence type="ECO:0000256" key="1">
    <source>
        <dbReference type="ARBA" id="ARBA00000073"/>
    </source>
</evidence>
<dbReference type="CDD" id="cd00165">
    <property type="entry name" value="S4"/>
    <property type="match status" value="1"/>
</dbReference>
<dbReference type="EMBL" id="CP115149">
    <property type="protein sequence ID" value="WBL36074.1"/>
    <property type="molecule type" value="Genomic_DNA"/>
</dbReference>
<gene>
    <name evidence="7" type="ORF">O0235_00110</name>
</gene>
<comment type="catalytic activity">
    <reaction evidence="1 5">
        <text>a uridine in RNA = a pseudouridine in RNA</text>
        <dbReference type="Rhea" id="RHEA:48348"/>
        <dbReference type="Rhea" id="RHEA-COMP:12068"/>
        <dbReference type="Rhea" id="RHEA-COMP:12069"/>
        <dbReference type="ChEBI" id="CHEBI:65314"/>
        <dbReference type="ChEBI" id="CHEBI:65315"/>
    </reaction>
</comment>
<evidence type="ECO:0000313" key="7">
    <source>
        <dbReference type="EMBL" id="WBL36074.1"/>
    </source>
</evidence>
<evidence type="ECO:0000256" key="3">
    <source>
        <dbReference type="ARBA" id="ARBA00023235"/>
    </source>
</evidence>
<protein>
    <recommendedName>
        <fullName evidence="5">Pseudouridine synthase</fullName>
        <ecNumber evidence="5">5.4.99.-</ecNumber>
    </recommendedName>
</protein>
<dbReference type="InterPro" id="IPR006224">
    <property type="entry name" value="PsdUridine_synth_RluA-like_CS"/>
</dbReference>
<keyword evidence="3 5" id="KW-0413">Isomerase</keyword>
<dbReference type="Pfam" id="PF00849">
    <property type="entry name" value="PseudoU_synth_2"/>
    <property type="match status" value="1"/>
</dbReference>
<dbReference type="InterPro" id="IPR006225">
    <property type="entry name" value="PsdUridine_synth_RluC/D"/>
</dbReference>
<dbReference type="PANTHER" id="PTHR21600">
    <property type="entry name" value="MITOCHONDRIAL RNA PSEUDOURIDINE SYNTHASE"/>
    <property type="match status" value="1"/>
</dbReference>
<feature type="domain" description="RNA-binding S4" evidence="6">
    <location>
        <begin position="22"/>
        <end position="79"/>
    </location>
</feature>
<reference evidence="7 8" key="1">
    <citation type="journal article" date="2023" name="ISME J.">
        <title>Thermophilic Dehalococcoidia with unusual traits shed light on an unexpected past.</title>
        <authorList>
            <person name="Palmer M."/>
            <person name="Covington J.K."/>
            <person name="Zhou E.M."/>
            <person name="Thomas S.C."/>
            <person name="Habib N."/>
            <person name="Seymour C.O."/>
            <person name="Lai D."/>
            <person name="Johnston J."/>
            <person name="Hashimi A."/>
            <person name="Jiao J.Y."/>
            <person name="Muok A.R."/>
            <person name="Liu L."/>
            <person name="Xian W.D."/>
            <person name="Zhi X.Y."/>
            <person name="Li M.M."/>
            <person name="Silva L.P."/>
            <person name="Bowen B.P."/>
            <person name="Louie K."/>
            <person name="Briegel A."/>
            <person name="Pett-Ridge J."/>
            <person name="Weber P.K."/>
            <person name="Tocheva E.I."/>
            <person name="Woyke T."/>
            <person name="Northen T.R."/>
            <person name="Mayali X."/>
            <person name="Li W.J."/>
            <person name="Hedlund B.P."/>
        </authorList>
    </citation>
    <scope>NUCLEOTIDE SEQUENCE [LARGE SCALE GENOMIC DNA]</scope>
    <source>
        <strain evidence="7 8">YIM 72310</strain>
    </source>
</reference>